<dbReference type="RefSeq" id="XP_012214104.1">
    <property type="nucleotide sequence ID" value="XM_012358681.1"/>
</dbReference>
<dbReference type="AlphaFoldDB" id="A0A0D8JUF4"/>
<dbReference type="GeneID" id="24163867"/>
<dbReference type="InParanoid" id="A0A0D8JUF4"/>
<feature type="compositionally biased region" description="Basic and acidic residues" evidence="1">
    <location>
        <begin position="41"/>
        <end position="51"/>
    </location>
</feature>
<accession>A0A0D8JUF4</accession>
<evidence type="ECO:0000313" key="3">
    <source>
        <dbReference type="Proteomes" id="UP000001261"/>
    </source>
</evidence>
<dbReference type="EMBL" id="GG704912">
    <property type="protein sequence ID" value="KJF60586.1"/>
    <property type="molecule type" value="Genomic_DNA"/>
</dbReference>
<dbReference type="KEGG" id="cim:CIMG_11762"/>
<feature type="region of interest" description="Disordered" evidence="1">
    <location>
        <begin position="30"/>
        <end position="64"/>
    </location>
</feature>
<gene>
    <name evidence="2" type="ORF">CIMG_11762</name>
</gene>
<proteinExistence type="predicted"/>
<feature type="compositionally biased region" description="Basic residues" evidence="1">
    <location>
        <begin position="133"/>
        <end position="147"/>
    </location>
</feature>
<keyword evidence="3" id="KW-1185">Reference proteome</keyword>
<sequence length="163" mass="18761">MPKSEGKVQSETLTFGHDCIEYFNRGKRIGVNASESTTYKKVGEERRERQRSSNATLLGDRTGEHDECAKGWVVRASAVQRNGSKVRNPVRTTKAARRDSEKERQSLLRDEGYGRQRGTREEKAKRETATAAKGRRGRRRRRRKRRRGEVGGGRCRQMKREVV</sequence>
<evidence type="ECO:0000256" key="1">
    <source>
        <dbReference type="SAM" id="MobiDB-lite"/>
    </source>
</evidence>
<dbReference type="VEuPathDB" id="FungiDB:CIMG_11762"/>
<dbReference type="Proteomes" id="UP000001261">
    <property type="component" value="Unassembled WGS sequence"/>
</dbReference>
<feature type="region of interest" description="Disordered" evidence="1">
    <location>
        <begin position="80"/>
        <end position="163"/>
    </location>
</feature>
<organism evidence="2 3">
    <name type="scientific">Coccidioides immitis (strain RS)</name>
    <name type="common">Valley fever fungus</name>
    <dbReference type="NCBI Taxonomy" id="246410"/>
    <lineage>
        <taxon>Eukaryota</taxon>
        <taxon>Fungi</taxon>
        <taxon>Dikarya</taxon>
        <taxon>Ascomycota</taxon>
        <taxon>Pezizomycotina</taxon>
        <taxon>Eurotiomycetes</taxon>
        <taxon>Eurotiomycetidae</taxon>
        <taxon>Onygenales</taxon>
        <taxon>Onygenaceae</taxon>
        <taxon>Coccidioides</taxon>
    </lineage>
</organism>
<evidence type="ECO:0000313" key="2">
    <source>
        <dbReference type="EMBL" id="KJF60586.1"/>
    </source>
</evidence>
<reference evidence="3" key="1">
    <citation type="journal article" date="2009" name="Genome Res.">
        <title>Comparative genomic analyses of the human fungal pathogens Coccidioides and their relatives.</title>
        <authorList>
            <person name="Sharpton T.J."/>
            <person name="Stajich J.E."/>
            <person name="Rounsley S.D."/>
            <person name="Gardner M.J."/>
            <person name="Wortman J.R."/>
            <person name="Jordar V.S."/>
            <person name="Maiti R."/>
            <person name="Kodira C.D."/>
            <person name="Neafsey D.E."/>
            <person name="Zeng Q."/>
            <person name="Hung C.-Y."/>
            <person name="McMahan C."/>
            <person name="Muszewska A."/>
            <person name="Grynberg M."/>
            <person name="Mandel M.A."/>
            <person name="Kellner E.M."/>
            <person name="Barker B.M."/>
            <person name="Galgiani J.N."/>
            <person name="Orbach M.J."/>
            <person name="Kirkland T.N."/>
            <person name="Cole G.T."/>
            <person name="Henn M.R."/>
            <person name="Birren B.W."/>
            <person name="Taylor J.W."/>
        </authorList>
    </citation>
    <scope>NUCLEOTIDE SEQUENCE [LARGE SCALE GENOMIC DNA]</scope>
    <source>
        <strain evidence="3">RS</strain>
    </source>
</reference>
<name>A0A0D8JUF4_COCIM</name>
<reference evidence="3" key="2">
    <citation type="journal article" date="2010" name="Genome Res.">
        <title>Population genomic sequencing of Coccidioides fungi reveals recent hybridization and transposon control.</title>
        <authorList>
            <person name="Neafsey D.E."/>
            <person name="Barker B.M."/>
            <person name="Sharpton T.J."/>
            <person name="Stajich J.E."/>
            <person name="Park D.J."/>
            <person name="Whiston E."/>
            <person name="Hung C.-Y."/>
            <person name="McMahan C."/>
            <person name="White J."/>
            <person name="Sykes S."/>
            <person name="Heiman D."/>
            <person name="Young S."/>
            <person name="Zeng Q."/>
            <person name="Abouelleil A."/>
            <person name="Aftuck L."/>
            <person name="Bessette D."/>
            <person name="Brown A."/>
            <person name="FitzGerald M."/>
            <person name="Lui A."/>
            <person name="Macdonald J.P."/>
            <person name="Priest M."/>
            <person name="Orbach M.J."/>
            <person name="Galgiani J.N."/>
            <person name="Kirkland T.N."/>
            <person name="Cole G.T."/>
            <person name="Birren B.W."/>
            <person name="Henn M.R."/>
            <person name="Taylor J.W."/>
            <person name="Rounsley S.D."/>
        </authorList>
    </citation>
    <scope>GENOME REANNOTATION</scope>
    <source>
        <strain evidence="3">RS</strain>
    </source>
</reference>
<protein>
    <submittedName>
        <fullName evidence="2">Uncharacterized protein</fullName>
    </submittedName>
</protein>
<feature type="compositionally biased region" description="Basic and acidic residues" evidence="1">
    <location>
        <begin position="96"/>
        <end position="128"/>
    </location>
</feature>